<keyword evidence="2" id="KW-1185">Reference proteome</keyword>
<reference evidence="1 2" key="1">
    <citation type="submission" date="2013-08" db="EMBL/GenBank/DDBJ databases">
        <title>The genome sequence of Knoellia sinensis.</title>
        <authorList>
            <person name="Zhu W."/>
            <person name="Wang G."/>
        </authorList>
    </citation>
    <scope>NUCLEOTIDE SEQUENCE [LARGE SCALE GENOMIC DNA]</scope>
    <source>
        <strain evidence="1 2">KCTC 19936</strain>
    </source>
</reference>
<evidence type="ECO:0000313" key="2">
    <source>
        <dbReference type="Proteomes" id="UP000030002"/>
    </source>
</evidence>
<evidence type="ECO:0000313" key="1">
    <source>
        <dbReference type="EMBL" id="KGN29465.1"/>
    </source>
</evidence>
<accession>A0A0A0IW84</accession>
<gene>
    <name evidence="1" type="ORF">N802_11720</name>
</gene>
<protein>
    <submittedName>
        <fullName evidence="1">Uncharacterized protein</fullName>
    </submittedName>
</protein>
<dbReference type="AlphaFoldDB" id="A0A0A0IW84"/>
<proteinExistence type="predicted"/>
<name>A0A0A0IW84_9MICO</name>
<sequence length="195" mass="21548">MYCVLGWADVTRALAAGQMIEREMRRGARAYRDVFGMSAPNSSGAALDFFLRKLADAPQPLHTNQSGLELVDVAGPPLAMRLSPTSDTAAVLTHALASVVGYTMAGFGRSFGIRWFAGTNVRSSDQDLRSVVDFVQTNRPAFHVASLREHSAEDLNSTVFQFVSSPTPKKHLGFEVHLVVQRVWRDRVDLVHAWY</sequence>
<dbReference type="Proteomes" id="UP000030002">
    <property type="component" value="Unassembled WGS sequence"/>
</dbReference>
<dbReference type="EMBL" id="AVPJ01000036">
    <property type="protein sequence ID" value="KGN29465.1"/>
    <property type="molecule type" value="Genomic_DNA"/>
</dbReference>
<organism evidence="1 2">
    <name type="scientific">Knoellia sinensis KCTC 19936</name>
    <dbReference type="NCBI Taxonomy" id="1385520"/>
    <lineage>
        <taxon>Bacteria</taxon>
        <taxon>Bacillati</taxon>
        <taxon>Actinomycetota</taxon>
        <taxon>Actinomycetes</taxon>
        <taxon>Micrococcales</taxon>
        <taxon>Intrasporangiaceae</taxon>
        <taxon>Knoellia</taxon>
    </lineage>
</organism>
<comment type="caution">
    <text evidence="1">The sequence shown here is derived from an EMBL/GenBank/DDBJ whole genome shotgun (WGS) entry which is preliminary data.</text>
</comment>